<dbReference type="Pfam" id="PF00440">
    <property type="entry name" value="TetR_N"/>
    <property type="match status" value="1"/>
</dbReference>
<protein>
    <submittedName>
        <fullName evidence="6">Transcriptional regulator</fullName>
    </submittedName>
</protein>
<dbReference type="InterPro" id="IPR009057">
    <property type="entry name" value="Homeodomain-like_sf"/>
</dbReference>
<dbReference type="PANTHER" id="PTHR47506">
    <property type="entry name" value="TRANSCRIPTIONAL REGULATORY PROTEIN"/>
    <property type="match status" value="1"/>
</dbReference>
<dbReference type="GO" id="GO:0003677">
    <property type="term" value="F:DNA binding"/>
    <property type="evidence" value="ECO:0007669"/>
    <property type="project" value="UniProtKB-UniRule"/>
</dbReference>
<dbReference type="SUPFAM" id="SSF46689">
    <property type="entry name" value="Homeodomain-like"/>
    <property type="match status" value="1"/>
</dbReference>
<evidence type="ECO:0000313" key="6">
    <source>
        <dbReference type="EMBL" id="ANE79399.1"/>
    </source>
</evidence>
<feature type="DNA-binding region" description="H-T-H motif" evidence="4">
    <location>
        <begin position="27"/>
        <end position="46"/>
    </location>
</feature>
<reference evidence="6 7" key="1">
    <citation type="submission" date="2016-05" db="EMBL/GenBank/DDBJ databases">
        <title>Complete genome sequence of a phthalic acid esters degrading Mycobacterium sp. YC-RL4.</title>
        <authorList>
            <person name="Ren L."/>
            <person name="Fan S."/>
            <person name="Ruth N."/>
            <person name="Jia Y."/>
            <person name="Wang J."/>
            <person name="Qiao C."/>
        </authorList>
    </citation>
    <scope>NUCLEOTIDE SEQUENCE [LARGE SCALE GENOMIC DNA]</scope>
    <source>
        <strain evidence="6 7">YC-RL4</strain>
    </source>
</reference>
<dbReference type="AlphaFoldDB" id="A0A172UJL0"/>
<dbReference type="STRING" id="1682113.A7U43_08740"/>
<dbReference type="PROSITE" id="PS50977">
    <property type="entry name" value="HTH_TETR_2"/>
    <property type="match status" value="1"/>
</dbReference>
<dbReference type="OrthoDB" id="9785164at2"/>
<name>A0A172UJL0_9MYCO</name>
<evidence type="ECO:0000259" key="5">
    <source>
        <dbReference type="PROSITE" id="PS50977"/>
    </source>
</evidence>
<proteinExistence type="predicted"/>
<dbReference type="Gene3D" id="1.10.357.10">
    <property type="entry name" value="Tetracycline Repressor, domain 2"/>
    <property type="match status" value="1"/>
</dbReference>
<dbReference type="SUPFAM" id="SSF48498">
    <property type="entry name" value="Tetracyclin repressor-like, C-terminal domain"/>
    <property type="match status" value="1"/>
</dbReference>
<organism evidence="6 7">
    <name type="scientific">Mycobacterium adipatum</name>
    <dbReference type="NCBI Taxonomy" id="1682113"/>
    <lineage>
        <taxon>Bacteria</taxon>
        <taxon>Bacillati</taxon>
        <taxon>Actinomycetota</taxon>
        <taxon>Actinomycetes</taxon>
        <taxon>Mycobacteriales</taxon>
        <taxon>Mycobacteriaceae</taxon>
        <taxon>Mycobacterium</taxon>
    </lineage>
</organism>
<gene>
    <name evidence="6" type="ORF">A7U43_08740</name>
</gene>
<dbReference type="KEGG" id="madi:A7U43_08740"/>
<evidence type="ECO:0000313" key="7">
    <source>
        <dbReference type="Proteomes" id="UP000077143"/>
    </source>
</evidence>
<evidence type="ECO:0000256" key="1">
    <source>
        <dbReference type="ARBA" id="ARBA00023015"/>
    </source>
</evidence>
<keyword evidence="7" id="KW-1185">Reference proteome</keyword>
<keyword evidence="1" id="KW-0805">Transcription regulation</keyword>
<evidence type="ECO:0000256" key="2">
    <source>
        <dbReference type="ARBA" id="ARBA00023125"/>
    </source>
</evidence>
<keyword evidence="2 4" id="KW-0238">DNA-binding</keyword>
<dbReference type="EMBL" id="CP015596">
    <property type="protein sequence ID" value="ANE79399.1"/>
    <property type="molecule type" value="Genomic_DNA"/>
</dbReference>
<dbReference type="Proteomes" id="UP000077143">
    <property type="component" value="Chromosome"/>
</dbReference>
<evidence type="ECO:0000256" key="3">
    <source>
        <dbReference type="ARBA" id="ARBA00023163"/>
    </source>
</evidence>
<accession>A0A172UJL0</accession>
<dbReference type="PRINTS" id="PR00455">
    <property type="entry name" value="HTHTETR"/>
</dbReference>
<sequence>MTTTPTRDRIVETADRLFYENGFERTSFAMIAAAVGISRGNFYHHFRTKDEILTAVIESRLGATRAMLDEWEAMSADPAERVRQYVEIVIRNEDAIQLHGCPVGTLTGELSKLDHPARRQALEVFEMFRDWLVIQFGLLGRARDAEDLALHVLMFSQGTATVANAFRDPAWTRREVDRFQRWLRDELATS</sequence>
<keyword evidence="3" id="KW-0804">Transcription</keyword>
<dbReference type="InterPro" id="IPR001647">
    <property type="entry name" value="HTH_TetR"/>
</dbReference>
<dbReference type="PANTHER" id="PTHR47506:SF1">
    <property type="entry name" value="HTH-TYPE TRANSCRIPTIONAL REGULATOR YJDC"/>
    <property type="match status" value="1"/>
</dbReference>
<evidence type="ECO:0000256" key="4">
    <source>
        <dbReference type="PROSITE-ProRule" id="PRU00335"/>
    </source>
</evidence>
<dbReference type="InterPro" id="IPR036271">
    <property type="entry name" value="Tet_transcr_reg_TetR-rel_C_sf"/>
</dbReference>
<feature type="domain" description="HTH tetR-type" evidence="5">
    <location>
        <begin position="4"/>
        <end position="64"/>
    </location>
</feature>